<keyword evidence="2" id="KW-0694">RNA-binding</keyword>
<reference evidence="6" key="1">
    <citation type="submission" date="2016-01" db="EMBL/GenBank/DDBJ databases">
        <authorList>
            <person name="Peeters C."/>
        </authorList>
    </citation>
    <scope>NUCLEOTIDE SEQUENCE</scope>
    <source>
        <strain evidence="6">LMG 29322</strain>
    </source>
</reference>
<dbReference type="RefSeq" id="WP_061165968.1">
    <property type="nucleotide sequence ID" value="NZ_FCOA02000002.1"/>
</dbReference>
<dbReference type="InterPro" id="IPR036442">
    <property type="entry name" value="ProQ/FinO_sf"/>
</dbReference>
<dbReference type="InterPro" id="IPR016103">
    <property type="entry name" value="ProQ/FinO"/>
</dbReference>
<feature type="domain" description="ProQ/FinO" evidence="5">
    <location>
        <begin position="39"/>
        <end position="153"/>
    </location>
</feature>
<evidence type="ECO:0000256" key="3">
    <source>
        <dbReference type="ARBA" id="ARBA00023186"/>
    </source>
</evidence>
<dbReference type="Gene3D" id="1.10.1710.10">
    <property type="entry name" value="ProQ/FinO domain"/>
    <property type="match status" value="1"/>
</dbReference>
<dbReference type="GO" id="GO:0034057">
    <property type="term" value="F:RNA strand-exchange activity"/>
    <property type="evidence" value="ECO:0007669"/>
    <property type="project" value="InterPro"/>
</dbReference>
<keyword evidence="1" id="KW-0963">Cytoplasm</keyword>
<evidence type="ECO:0000256" key="2">
    <source>
        <dbReference type="ARBA" id="ARBA00022884"/>
    </source>
</evidence>
<dbReference type="EMBL" id="FCOA02000002">
    <property type="protein sequence ID" value="SAK43390.1"/>
    <property type="molecule type" value="Genomic_DNA"/>
</dbReference>
<dbReference type="OrthoDB" id="7025208at2"/>
<dbReference type="PANTHER" id="PTHR38106:SF1">
    <property type="entry name" value="RNA CHAPERONE PROQ"/>
    <property type="match status" value="1"/>
</dbReference>
<dbReference type="SUPFAM" id="SSF48657">
    <property type="entry name" value="FinO-like"/>
    <property type="match status" value="1"/>
</dbReference>
<organism evidence="6 7">
    <name type="scientific">Caballeronia hypogeia</name>
    <dbReference type="NCBI Taxonomy" id="1777140"/>
    <lineage>
        <taxon>Bacteria</taxon>
        <taxon>Pseudomonadati</taxon>
        <taxon>Pseudomonadota</taxon>
        <taxon>Betaproteobacteria</taxon>
        <taxon>Burkholderiales</taxon>
        <taxon>Burkholderiaceae</taxon>
        <taxon>Caballeronia</taxon>
    </lineage>
</organism>
<dbReference type="GO" id="GO:0010608">
    <property type="term" value="P:post-transcriptional regulation of gene expression"/>
    <property type="evidence" value="ECO:0007669"/>
    <property type="project" value="InterPro"/>
</dbReference>
<name>A0A157ZCZ1_9BURK</name>
<proteinExistence type="predicted"/>
<dbReference type="GO" id="GO:0005829">
    <property type="term" value="C:cytosol"/>
    <property type="evidence" value="ECO:0007669"/>
    <property type="project" value="TreeGrafter"/>
</dbReference>
<keyword evidence="7" id="KW-1185">Reference proteome</keyword>
<dbReference type="Proteomes" id="UP000054851">
    <property type="component" value="Unassembled WGS sequence"/>
</dbReference>
<evidence type="ECO:0000256" key="4">
    <source>
        <dbReference type="SAM" id="MobiDB-lite"/>
    </source>
</evidence>
<evidence type="ECO:0000313" key="6">
    <source>
        <dbReference type="EMBL" id="SAK43390.1"/>
    </source>
</evidence>
<keyword evidence="3" id="KW-0143">Chaperone</keyword>
<comment type="caution">
    <text evidence="6">The sequence shown here is derived from an EMBL/GenBank/DDBJ whole genome shotgun (WGS) entry which is preliminary data.</text>
</comment>
<accession>A0A157ZCZ1</accession>
<sequence length="153" mass="16630">MGFEQLAALKKQLAQRNERAPAKKPAARPQRPAPATPKQPVDPVVHTIGKLQKQFPRAFPKNPAPKLPLKVGILEDLLKEAPNLRLTEKEVRDAIKTWCRGARYWSSLVEGAARVDLQGDAVGQVSAADAGRAQYLEAQRLARASSAPAKAKA</sequence>
<dbReference type="PANTHER" id="PTHR38106">
    <property type="entry name" value="RNA CHAPERONE PROQ"/>
    <property type="match status" value="1"/>
</dbReference>
<dbReference type="SMART" id="SM00945">
    <property type="entry name" value="ProQ"/>
    <property type="match status" value="1"/>
</dbReference>
<feature type="region of interest" description="Disordered" evidence="4">
    <location>
        <begin position="11"/>
        <end position="42"/>
    </location>
</feature>
<evidence type="ECO:0000259" key="5">
    <source>
        <dbReference type="SMART" id="SM00945"/>
    </source>
</evidence>
<dbReference type="GO" id="GO:0033592">
    <property type="term" value="F:RNA strand annealing activity"/>
    <property type="evidence" value="ECO:0007669"/>
    <property type="project" value="InterPro"/>
</dbReference>
<dbReference type="InterPro" id="IPR023529">
    <property type="entry name" value="ProQ"/>
</dbReference>
<evidence type="ECO:0000256" key="1">
    <source>
        <dbReference type="ARBA" id="ARBA00022490"/>
    </source>
</evidence>
<dbReference type="AlphaFoldDB" id="A0A157ZCZ1"/>
<evidence type="ECO:0000313" key="7">
    <source>
        <dbReference type="Proteomes" id="UP000054851"/>
    </source>
</evidence>
<protein>
    <submittedName>
        <fullName evidence="6">ProP effector</fullName>
    </submittedName>
</protein>
<gene>
    <name evidence="6" type="ORF">AWB79_00655</name>
</gene>
<dbReference type="Pfam" id="PF04352">
    <property type="entry name" value="ProQ"/>
    <property type="match status" value="1"/>
</dbReference>
<dbReference type="STRING" id="1777140.AWB79_00655"/>